<keyword evidence="1 4" id="KW-0812">Transmembrane</keyword>
<evidence type="ECO:0000256" key="2">
    <source>
        <dbReference type="ARBA" id="ARBA00022989"/>
    </source>
</evidence>
<dbReference type="EMBL" id="JARESE010000050">
    <property type="protein sequence ID" value="MDE8653095.1"/>
    <property type="molecule type" value="Genomic_DNA"/>
</dbReference>
<dbReference type="InterPro" id="IPR020846">
    <property type="entry name" value="MFS_dom"/>
</dbReference>
<dbReference type="Gene3D" id="1.20.1250.20">
    <property type="entry name" value="MFS general substrate transporter like domains"/>
    <property type="match status" value="1"/>
</dbReference>
<keyword evidence="3 4" id="KW-0472">Membrane</keyword>
<feature type="domain" description="Major facilitator superfamily (MFS) profile" evidence="5">
    <location>
        <begin position="18"/>
        <end position="406"/>
    </location>
</feature>
<feature type="transmembrane region" description="Helical" evidence="4">
    <location>
        <begin position="113"/>
        <end position="134"/>
    </location>
</feature>
<evidence type="ECO:0000256" key="1">
    <source>
        <dbReference type="ARBA" id="ARBA00022692"/>
    </source>
</evidence>
<sequence length="414" mass="42660">MAAPIASSAGDAPNHPLSVRMGVIAFLAHNVIVGSIFGTTGVLLKPMMERLNVSLELASIGAPMVIVGSAVLASVAGVLAARYSLKVLLLGAAIALAAGWLIMGLTASFPLYLIAYGLFLGPSMAIGGSVLPPTLITRWFNRNRGLVIGIAHMSVVIAIMPVAANWLIEHYGLQMTFFALAAFAAIILIPAALLIVEYPPNYVDQPAAEDQPKVPVGGMSVGQLVMSSRFWMLALAVAAPNTSSVLLGVHLVSMAESWGFSRGDGALLASIMSFVGIAGFVLFGWVSDRIGGVLTIALIAFDGAVLWAMFLLGLPYPGLVVLIGLIGLHGAGTVPALSKAVADCFGQASFSRAFGLAATASLPVMIVGVIGTGTAVRLHGDYVVPILAMISFLGLAVVLALLAARRTPEVLSPA</sequence>
<dbReference type="PANTHER" id="PTHR11360:SF284">
    <property type="entry name" value="EG:103B4.3 PROTEIN-RELATED"/>
    <property type="match status" value="1"/>
</dbReference>
<comment type="caution">
    <text evidence="6">The sequence shown here is derived from an EMBL/GenBank/DDBJ whole genome shotgun (WGS) entry which is preliminary data.</text>
</comment>
<dbReference type="RefSeq" id="WP_275229203.1">
    <property type="nucleotide sequence ID" value="NZ_JARESE010000050.1"/>
</dbReference>
<accession>A0ABT5WST4</accession>
<feature type="transmembrane region" description="Helical" evidence="4">
    <location>
        <begin position="230"/>
        <end position="253"/>
    </location>
</feature>
<dbReference type="SUPFAM" id="SSF103473">
    <property type="entry name" value="MFS general substrate transporter"/>
    <property type="match status" value="1"/>
</dbReference>
<feature type="transmembrane region" description="Helical" evidence="4">
    <location>
        <begin position="146"/>
        <end position="168"/>
    </location>
</feature>
<evidence type="ECO:0000313" key="7">
    <source>
        <dbReference type="Proteomes" id="UP001216253"/>
    </source>
</evidence>
<feature type="transmembrane region" description="Helical" evidence="4">
    <location>
        <begin position="354"/>
        <end position="376"/>
    </location>
</feature>
<feature type="transmembrane region" description="Helical" evidence="4">
    <location>
        <begin position="382"/>
        <end position="404"/>
    </location>
</feature>
<evidence type="ECO:0000256" key="3">
    <source>
        <dbReference type="ARBA" id="ARBA00023136"/>
    </source>
</evidence>
<dbReference type="InterPro" id="IPR036259">
    <property type="entry name" value="MFS_trans_sf"/>
</dbReference>
<feature type="transmembrane region" description="Helical" evidence="4">
    <location>
        <begin position="319"/>
        <end position="342"/>
    </location>
</feature>
<feature type="transmembrane region" description="Helical" evidence="4">
    <location>
        <begin position="60"/>
        <end position="80"/>
    </location>
</feature>
<keyword evidence="7" id="KW-1185">Reference proteome</keyword>
<feature type="transmembrane region" description="Helical" evidence="4">
    <location>
        <begin position="174"/>
        <end position="196"/>
    </location>
</feature>
<reference evidence="6 7" key="1">
    <citation type="submission" date="2023-03" db="EMBL/GenBank/DDBJ databases">
        <title>NovoSphingobium album sp. nov. isolated from polycyclic aromatic hydrocarbons- and heavy-metal polluted soil.</title>
        <authorList>
            <person name="Liu Z."/>
            <person name="Wang K."/>
        </authorList>
    </citation>
    <scope>NUCLEOTIDE SEQUENCE [LARGE SCALE GENOMIC DNA]</scope>
    <source>
        <strain evidence="6 7">H3SJ31-1</strain>
    </source>
</reference>
<dbReference type="PROSITE" id="PS50850">
    <property type="entry name" value="MFS"/>
    <property type="match status" value="1"/>
</dbReference>
<feature type="transmembrane region" description="Helical" evidence="4">
    <location>
        <begin position="265"/>
        <end position="286"/>
    </location>
</feature>
<feature type="transmembrane region" description="Helical" evidence="4">
    <location>
        <begin position="21"/>
        <end position="40"/>
    </location>
</feature>
<proteinExistence type="predicted"/>
<protein>
    <submittedName>
        <fullName evidence="6">MFS transporter</fullName>
    </submittedName>
</protein>
<evidence type="ECO:0000256" key="4">
    <source>
        <dbReference type="SAM" id="Phobius"/>
    </source>
</evidence>
<dbReference type="Proteomes" id="UP001216253">
    <property type="component" value="Unassembled WGS sequence"/>
</dbReference>
<dbReference type="InterPro" id="IPR011701">
    <property type="entry name" value="MFS"/>
</dbReference>
<evidence type="ECO:0000313" key="6">
    <source>
        <dbReference type="EMBL" id="MDE8653095.1"/>
    </source>
</evidence>
<feature type="transmembrane region" description="Helical" evidence="4">
    <location>
        <begin position="87"/>
        <end position="107"/>
    </location>
</feature>
<gene>
    <name evidence="6" type="ORF">PYV00_15415</name>
</gene>
<dbReference type="PANTHER" id="PTHR11360">
    <property type="entry name" value="MONOCARBOXYLATE TRANSPORTER"/>
    <property type="match status" value="1"/>
</dbReference>
<dbReference type="Pfam" id="PF07690">
    <property type="entry name" value="MFS_1"/>
    <property type="match status" value="1"/>
</dbReference>
<dbReference type="InterPro" id="IPR050327">
    <property type="entry name" value="Proton-linked_MCT"/>
</dbReference>
<evidence type="ECO:0000259" key="5">
    <source>
        <dbReference type="PROSITE" id="PS50850"/>
    </source>
</evidence>
<name>A0ABT5WST4_9SPHN</name>
<keyword evidence="2 4" id="KW-1133">Transmembrane helix</keyword>
<organism evidence="6 7">
    <name type="scientific">Novosphingobium album</name>
    <name type="common">ex Liu et al. 2023</name>
    <dbReference type="NCBI Taxonomy" id="3031130"/>
    <lineage>
        <taxon>Bacteria</taxon>
        <taxon>Pseudomonadati</taxon>
        <taxon>Pseudomonadota</taxon>
        <taxon>Alphaproteobacteria</taxon>
        <taxon>Sphingomonadales</taxon>
        <taxon>Sphingomonadaceae</taxon>
        <taxon>Novosphingobium</taxon>
    </lineage>
</organism>
<feature type="transmembrane region" description="Helical" evidence="4">
    <location>
        <begin position="293"/>
        <end position="313"/>
    </location>
</feature>